<dbReference type="Gene3D" id="3.40.30.10">
    <property type="entry name" value="Glutaredoxin"/>
    <property type="match status" value="1"/>
</dbReference>
<dbReference type="SFLD" id="SFLDS00019">
    <property type="entry name" value="Glutathione_Transferase_(cytos"/>
    <property type="match status" value="1"/>
</dbReference>
<dbReference type="InterPro" id="IPR050802">
    <property type="entry name" value="EF-GSTs"/>
</dbReference>
<proteinExistence type="predicted"/>
<reference evidence="5" key="2">
    <citation type="journal article" date="2007" name="PLoS Biol.">
        <title>Survey sequencing and comparative analysis of the elephant shark (Callorhinchus milii) genome.</title>
        <authorList>
            <person name="Venkatesh B."/>
            <person name="Kirkness E.F."/>
            <person name="Loh Y.H."/>
            <person name="Halpern A.L."/>
            <person name="Lee A.P."/>
            <person name="Johnson J."/>
            <person name="Dandona N."/>
            <person name="Viswanathan L.D."/>
            <person name="Tay A."/>
            <person name="Venter J.C."/>
            <person name="Strausberg R.L."/>
            <person name="Brenner S."/>
        </authorList>
    </citation>
    <scope>NUCLEOTIDE SEQUENCE [LARGE SCALE GENOMIC DNA]</scope>
</reference>
<dbReference type="GeneTree" id="ENSGT00390000007552"/>
<evidence type="ECO:0000259" key="3">
    <source>
        <dbReference type="PROSITE" id="PS50405"/>
    </source>
</evidence>
<evidence type="ECO:0000313" key="5">
    <source>
        <dbReference type="Proteomes" id="UP000314986"/>
    </source>
</evidence>
<dbReference type="GeneID" id="103190887"/>
<protein>
    <recommendedName>
        <fullName evidence="6">Elongation factor 1-gamma</fullName>
    </recommendedName>
</protein>
<gene>
    <name evidence="4" type="primary">eef1g</name>
</gene>
<dbReference type="STRING" id="7868.ENSCMIP00000016052"/>
<reference evidence="4" key="4">
    <citation type="submission" date="2025-08" db="UniProtKB">
        <authorList>
            <consortium name="Ensembl"/>
        </authorList>
    </citation>
    <scope>IDENTIFICATION</scope>
</reference>
<dbReference type="RefSeq" id="XP_042201820.1">
    <property type="nucleotide sequence ID" value="XM_042345886.1"/>
</dbReference>
<evidence type="ECO:0008006" key="6">
    <source>
        <dbReference type="Google" id="ProtNLM"/>
    </source>
</evidence>
<dbReference type="InterPro" id="IPR040079">
    <property type="entry name" value="Glutathione_S-Trfase"/>
</dbReference>
<dbReference type="Gene3D" id="1.20.1050.10">
    <property type="match status" value="1"/>
</dbReference>
<dbReference type="InterPro" id="IPR036249">
    <property type="entry name" value="Thioredoxin-like_sf"/>
</dbReference>
<dbReference type="SUPFAM" id="SSF52833">
    <property type="entry name" value="Thioredoxin-like"/>
    <property type="match status" value="1"/>
</dbReference>
<dbReference type="CDD" id="cd03181">
    <property type="entry name" value="GST_C_EF1Bgamma_like"/>
    <property type="match status" value="1"/>
</dbReference>
<dbReference type="Ensembl" id="ENSCMIT00000016381.1">
    <property type="protein sequence ID" value="ENSCMIP00000016052.1"/>
    <property type="gene ID" value="ENSCMIG00000007783.1"/>
</dbReference>
<accession>A0A4W3HLT1</accession>
<dbReference type="CDD" id="cd03044">
    <property type="entry name" value="GST_N_EF1Bgamma"/>
    <property type="match status" value="1"/>
</dbReference>
<dbReference type="PROSITE" id="PS50404">
    <property type="entry name" value="GST_NTER"/>
    <property type="match status" value="1"/>
</dbReference>
<name>A0A4W3HLT1_CALMI</name>
<feature type="compositionally biased region" description="Polar residues" evidence="1">
    <location>
        <begin position="593"/>
        <end position="604"/>
    </location>
</feature>
<dbReference type="InterPro" id="IPR004046">
    <property type="entry name" value="GST_C"/>
</dbReference>
<evidence type="ECO:0000256" key="1">
    <source>
        <dbReference type="SAM" id="MobiDB-lite"/>
    </source>
</evidence>
<dbReference type="FunFam" id="1.20.1050.10:FF:000006">
    <property type="entry name" value="Elongation factor 1 gamma"/>
    <property type="match status" value="1"/>
</dbReference>
<feature type="domain" description="GST C-terminal" evidence="3">
    <location>
        <begin position="152"/>
        <end position="280"/>
    </location>
</feature>
<dbReference type="InterPro" id="IPR010987">
    <property type="entry name" value="Glutathione-S-Trfase_C-like"/>
</dbReference>
<dbReference type="Proteomes" id="UP000314986">
    <property type="component" value="Unassembled WGS sequence"/>
</dbReference>
<feature type="domain" description="GST N-terminal" evidence="2">
    <location>
        <begin position="66"/>
        <end position="151"/>
    </location>
</feature>
<dbReference type="InterPro" id="IPR004045">
    <property type="entry name" value="Glutathione_S-Trfase_N"/>
</dbReference>
<dbReference type="GO" id="GO:0006414">
    <property type="term" value="P:translational elongation"/>
    <property type="evidence" value="ECO:0007669"/>
    <property type="project" value="TreeGrafter"/>
</dbReference>
<reference evidence="4" key="5">
    <citation type="submission" date="2025-09" db="UniProtKB">
        <authorList>
            <consortium name="Ensembl"/>
        </authorList>
    </citation>
    <scope>IDENTIFICATION</scope>
</reference>
<dbReference type="SUPFAM" id="SSF47616">
    <property type="entry name" value="GST C-terminal domain-like"/>
    <property type="match status" value="1"/>
</dbReference>
<keyword evidence="5" id="KW-1185">Reference proteome</keyword>
<evidence type="ECO:0000259" key="2">
    <source>
        <dbReference type="PROSITE" id="PS50404"/>
    </source>
</evidence>
<dbReference type="GO" id="GO:0005737">
    <property type="term" value="C:cytoplasm"/>
    <property type="evidence" value="ECO:0007669"/>
    <property type="project" value="TreeGrafter"/>
</dbReference>
<reference evidence="5" key="3">
    <citation type="journal article" date="2014" name="Nature">
        <title>Elephant shark genome provides unique insights into gnathostome evolution.</title>
        <authorList>
            <consortium name="International Elephant Shark Genome Sequencing Consortium"/>
            <person name="Venkatesh B."/>
            <person name="Lee A.P."/>
            <person name="Ravi V."/>
            <person name="Maurya A.K."/>
            <person name="Lian M.M."/>
            <person name="Swann J.B."/>
            <person name="Ohta Y."/>
            <person name="Flajnik M.F."/>
            <person name="Sutoh Y."/>
            <person name="Kasahara M."/>
            <person name="Hoon S."/>
            <person name="Gangu V."/>
            <person name="Roy S.W."/>
            <person name="Irimia M."/>
            <person name="Korzh V."/>
            <person name="Kondrychyn I."/>
            <person name="Lim Z.W."/>
            <person name="Tay B.H."/>
            <person name="Tohari S."/>
            <person name="Kong K.W."/>
            <person name="Ho S."/>
            <person name="Lorente-Galdos B."/>
            <person name="Quilez J."/>
            <person name="Marques-Bonet T."/>
            <person name="Raney B.J."/>
            <person name="Ingham P.W."/>
            <person name="Tay A."/>
            <person name="Hillier L.W."/>
            <person name="Minx P."/>
            <person name="Boehm T."/>
            <person name="Wilson R.K."/>
            <person name="Brenner S."/>
            <person name="Warren W.C."/>
        </authorList>
    </citation>
    <scope>NUCLEOTIDE SEQUENCE [LARGE SCALE GENOMIC DNA]</scope>
</reference>
<dbReference type="InterPro" id="IPR036282">
    <property type="entry name" value="Glutathione-S-Trfase_C_sf"/>
</dbReference>
<dbReference type="PANTHER" id="PTHR43986">
    <property type="entry name" value="ELONGATION FACTOR 1-GAMMA"/>
    <property type="match status" value="1"/>
</dbReference>
<feature type="region of interest" description="Disordered" evidence="1">
    <location>
        <begin position="588"/>
        <end position="682"/>
    </location>
</feature>
<sequence>MNLKSSLWDLNSTSPQPCSSLPYVTCSTPPPSASLLPTLWNSIPQSLRLASSKACALPLLTFLFVLLQTLYTCPSSWRAYLVLIAAQYSNFPLKLVSGAPEFHPETGEATEHFPSIFPLGQVPVLVGDGGFYVSGSNAAAFYVSSDVLRGSSGQQSALVQQWVNFTESELVSPAATWVLASLGLRQTSQSVRMHAREDVQKVLSLLNGHLRSRPYLLGEQLTLADITLVCAVLELFKLVLEPSLRERYVDVSRWFNACVSQSEFRRVLGEVELCLTAAEAAALGRYPTAHPEPSSAIEGMVPARVVDSPQEREAMLMEVGAEEKPVESVESVTEGNLLPDVVLVDVGQARLVTAEQRLGELGDTVIVQPEEKPAVDEAIKPVADLAGEEGQSLLLIVIDAAEDERPETSRVDDPDGIQKISTRADEATTTQGTVTAEVGMAQERLNEAAVEMEADVGTAKPLIVSIREQTMSKVVVVEERVTVVAEVLTSAVKGMTDEEEEEEGAEVTQEKEEGIGVEVMVGALKEERAVMTDDGEEREAVVEEERGMEVSKGRVLEVTEEVPAEMVVTVAEVQEEVVEVPDEVRVPEVEASQEPTEIKASSVQPEEPGAQVTTGGPAKEMAEVTGVDDESMGRETGVGPPREEMPIEGIDEAEVPSETNGSGAGEADAMILGASDVRLSSV</sequence>
<dbReference type="InParanoid" id="A0A4W3HLT1"/>
<organism evidence="4 5">
    <name type="scientific">Callorhinchus milii</name>
    <name type="common">Ghost shark</name>
    <dbReference type="NCBI Taxonomy" id="7868"/>
    <lineage>
        <taxon>Eukaryota</taxon>
        <taxon>Metazoa</taxon>
        <taxon>Chordata</taxon>
        <taxon>Craniata</taxon>
        <taxon>Vertebrata</taxon>
        <taxon>Chondrichthyes</taxon>
        <taxon>Holocephali</taxon>
        <taxon>Chimaeriformes</taxon>
        <taxon>Callorhinchidae</taxon>
        <taxon>Callorhinchus</taxon>
    </lineage>
</organism>
<dbReference type="Pfam" id="PF00043">
    <property type="entry name" value="GST_C"/>
    <property type="match status" value="1"/>
</dbReference>
<evidence type="ECO:0000313" key="4">
    <source>
        <dbReference type="Ensembl" id="ENSCMIP00000016052.1"/>
    </source>
</evidence>
<dbReference type="PROSITE" id="PS50405">
    <property type="entry name" value="GST_CTER"/>
    <property type="match status" value="1"/>
</dbReference>
<dbReference type="PANTHER" id="PTHR43986:SF1">
    <property type="entry name" value="ELONGATION FACTOR 1-GAMMA"/>
    <property type="match status" value="1"/>
</dbReference>
<reference evidence="5" key="1">
    <citation type="journal article" date="2006" name="Science">
        <title>Ancient noncoding elements conserved in the human genome.</title>
        <authorList>
            <person name="Venkatesh B."/>
            <person name="Kirkness E.F."/>
            <person name="Loh Y.H."/>
            <person name="Halpern A.L."/>
            <person name="Lee A.P."/>
            <person name="Johnson J."/>
            <person name="Dandona N."/>
            <person name="Viswanathan L.D."/>
            <person name="Tay A."/>
            <person name="Venter J.C."/>
            <person name="Strausberg R.L."/>
            <person name="Brenner S."/>
        </authorList>
    </citation>
    <scope>NUCLEOTIDE SEQUENCE [LARGE SCALE GENOMIC DNA]</scope>
</reference>
<dbReference type="Pfam" id="PF02798">
    <property type="entry name" value="GST_N"/>
    <property type="match status" value="1"/>
</dbReference>
<dbReference type="CTD" id="1937"/>
<dbReference type="GO" id="GO:0005634">
    <property type="term" value="C:nucleus"/>
    <property type="evidence" value="ECO:0007669"/>
    <property type="project" value="TreeGrafter"/>
</dbReference>
<dbReference type="OrthoDB" id="249703at2759"/>
<dbReference type="AlphaFoldDB" id="A0A4W3HLT1"/>